<dbReference type="CDD" id="cd09859">
    <property type="entry name" value="PIN_53EXO"/>
    <property type="match status" value="1"/>
</dbReference>
<dbReference type="EMBL" id="LWMH01000001">
    <property type="protein sequence ID" value="KZS44976.1"/>
    <property type="molecule type" value="Genomic_DNA"/>
</dbReference>
<dbReference type="GO" id="GO:0033567">
    <property type="term" value="P:DNA replication, Okazaki fragment processing"/>
    <property type="evidence" value="ECO:0007669"/>
    <property type="project" value="InterPro"/>
</dbReference>
<dbReference type="InterPro" id="IPR038969">
    <property type="entry name" value="FEN"/>
</dbReference>
<keyword evidence="1" id="KW-0540">Nuclease</keyword>
<protein>
    <recommendedName>
        <fullName evidence="4">5'-3' exonuclease</fullName>
    </recommendedName>
</protein>
<evidence type="ECO:0000256" key="4">
    <source>
        <dbReference type="ARBA" id="ARBA00050026"/>
    </source>
</evidence>
<evidence type="ECO:0000313" key="6">
    <source>
        <dbReference type="EMBL" id="KZS44976.1"/>
    </source>
</evidence>
<dbReference type="GO" id="GO:0017108">
    <property type="term" value="F:5'-flap endonuclease activity"/>
    <property type="evidence" value="ECO:0007669"/>
    <property type="project" value="InterPro"/>
</dbReference>
<keyword evidence="7" id="KW-1185">Reference proteome</keyword>
<gene>
    <name evidence="6" type="ORF">AWU65_03070</name>
</gene>
<dbReference type="Gene3D" id="3.40.50.1010">
    <property type="entry name" value="5'-nuclease"/>
    <property type="match status" value="1"/>
</dbReference>
<evidence type="ECO:0000313" key="7">
    <source>
        <dbReference type="Proteomes" id="UP000076796"/>
    </source>
</evidence>
<reference evidence="6" key="1">
    <citation type="journal article" date="2016" name="Genome Announc.">
        <title>Draft genomes of two strains of Paenibacillus glucanolyticus with capability to degrade lignocellulose.</title>
        <authorList>
            <person name="Mathews S.L."/>
            <person name="Pawlak J."/>
            <person name="Grunden A.M."/>
        </authorList>
    </citation>
    <scope>NUCLEOTIDE SEQUENCE [LARGE SCALE GENOMIC DNA]</scope>
    <source>
        <strain evidence="6">SLM1</strain>
    </source>
</reference>
<dbReference type="SMART" id="SM00475">
    <property type="entry name" value="53EXOc"/>
    <property type="match status" value="1"/>
</dbReference>
<dbReference type="Proteomes" id="UP000076796">
    <property type="component" value="Unassembled WGS sequence"/>
</dbReference>
<dbReference type="InterPro" id="IPR002421">
    <property type="entry name" value="5-3_exonuclease"/>
</dbReference>
<dbReference type="AlphaFoldDB" id="A0A163GHH8"/>
<proteinExistence type="predicted"/>
<sequence>MKLRAKMPVKATEKSLRVCLESVYRQWKSRAGEVRKAELTDDGWFEILIGPNLHPQEFGYIEPAKNPISQEGNIFQVSIIGSTSEKLKAIFQELSMKIIEHEVESGYISEVLLCSGEGIQFQLVEADWQPMQSGMNHLTQVGSQAAVPLSENEIKLTSTDRSTVTPPTMSSSLLIIDAMNLLARCYWATAYSKEEHELMKSSKGKFTNAIKPLTEKLVKMIRRFAPTHIAVVWDPPGGRSTLWRRRLADFYKANRDNKEDPVPFKEQIETAKSVFRAMNIQQFHVDTMEADDLAGSLSKRWSTEINGNCLLWSNDKDYF</sequence>
<dbReference type="PANTHER" id="PTHR42646:SF2">
    <property type="entry name" value="5'-3' EXONUCLEASE FAMILY PROTEIN"/>
    <property type="match status" value="1"/>
</dbReference>
<dbReference type="InterPro" id="IPR029060">
    <property type="entry name" value="PIN-like_dom_sf"/>
</dbReference>
<comment type="caution">
    <text evidence="6">The sequence shown here is derived from an EMBL/GenBank/DDBJ whole genome shotgun (WGS) entry which is preliminary data.</text>
</comment>
<feature type="domain" description="5'-3' exonuclease" evidence="5">
    <location>
        <begin position="171"/>
        <end position="319"/>
    </location>
</feature>
<evidence type="ECO:0000259" key="5">
    <source>
        <dbReference type="SMART" id="SM00475"/>
    </source>
</evidence>
<accession>A0A163GHH8</accession>
<dbReference type="PANTHER" id="PTHR42646">
    <property type="entry name" value="FLAP ENDONUCLEASE XNI"/>
    <property type="match status" value="1"/>
</dbReference>
<dbReference type="GO" id="GO:0003677">
    <property type="term" value="F:DNA binding"/>
    <property type="evidence" value="ECO:0007669"/>
    <property type="project" value="InterPro"/>
</dbReference>
<dbReference type="SUPFAM" id="SSF88723">
    <property type="entry name" value="PIN domain-like"/>
    <property type="match status" value="1"/>
</dbReference>
<keyword evidence="2" id="KW-0378">Hydrolase</keyword>
<dbReference type="InterPro" id="IPR020046">
    <property type="entry name" value="5-3_exonucl_a-hlix_arch_N"/>
</dbReference>
<comment type="function">
    <text evidence="3">5'-3' exonuclease acting preferentially on double-stranded DNA.</text>
</comment>
<evidence type="ECO:0000256" key="1">
    <source>
        <dbReference type="ARBA" id="ARBA00022722"/>
    </source>
</evidence>
<dbReference type="RefSeq" id="WP_063477480.1">
    <property type="nucleotide sequence ID" value="NZ_JBCMWP010000019.1"/>
</dbReference>
<evidence type="ECO:0000256" key="3">
    <source>
        <dbReference type="ARBA" id="ARBA00049957"/>
    </source>
</evidence>
<organism evidence="6 7">
    <name type="scientific">Paenibacillus glucanolyticus</name>
    <dbReference type="NCBI Taxonomy" id="59843"/>
    <lineage>
        <taxon>Bacteria</taxon>
        <taxon>Bacillati</taxon>
        <taxon>Bacillota</taxon>
        <taxon>Bacilli</taxon>
        <taxon>Bacillales</taxon>
        <taxon>Paenibacillaceae</taxon>
        <taxon>Paenibacillus</taxon>
    </lineage>
</organism>
<dbReference type="Pfam" id="PF02739">
    <property type="entry name" value="5_3_exonuc_N"/>
    <property type="match status" value="1"/>
</dbReference>
<dbReference type="GO" id="GO:0008409">
    <property type="term" value="F:5'-3' exonuclease activity"/>
    <property type="evidence" value="ECO:0007669"/>
    <property type="project" value="InterPro"/>
</dbReference>
<evidence type="ECO:0000256" key="2">
    <source>
        <dbReference type="ARBA" id="ARBA00022801"/>
    </source>
</evidence>
<name>A0A163GHH8_9BACL</name>